<proteinExistence type="predicted"/>
<organism evidence="1 2">
    <name type="scientific">Portunus trituberculatus</name>
    <name type="common">Swimming crab</name>
    <name type="synonym">Neptunus trituberculatus</name>
    <dbReference type="NCBI Taxonomy" id="210409"/>
    <lineage>
        <taxon>Eukaryota</taxon>
        <taxon>Metazoa</taxon>
        <taxon>Ecdysozoa</taxon>
        <taxon>Arthropoda</taxon>
        <taxon>Crustacea</taxon>
        <taxon>Multicrustacea</taxon>
        <taxon>Malacostraca</taxon>
        <taxon>Eumalacostraca</taxon>
        <taxon>Eucarida</taxon>
        <taxon>Decapoda</taxon>
        <taxon>Pleocyemata</taxon>
        <taxon>Brachyura</taxon>
        <taxon>Eubrachyura</taxon>
        <taxon>Portunoidea</taxon>
        <taxon>Portunidae</taxon>
        <taxon>Portuninae</taxon>
        <taxon>Portunus</taxon>
    </lineage>
</organism>
<name>A0A5B7IDZ3_PORTR</name>
<reference evidence="1 2" key="1">
    <citation type="submission" date="2019-05" db="EMBL/GenBank/DDBJ databases">
        <title>Another draft genome of Portunus trituberculatus and its Hox gene families provides insights of decapod evolution.</title>
        <authorList>
            <person name="Jeong J.-H."/>
            <person name="Song I."/>
            <person name="Kim S."/>
            <person name="Choi T."/>
            <person name="Kim D."/>
            <person name="Ryu S."/>
            <person name="Kim W."/>
        </authorList>
    </citation>
    <scope>NUCLEOTIDE SEQUENCE [LARGE SCALE GENOMIC DNA]</scope>
    <source>
        <tissue evidence="1">Muscle</tissue>
    </source>
</reference>
<evidence type="ECO:0000313" key="1">
    <source>
        <dbReference type="EMBL" id="MPC80455.1"/>
    </source>
</evidence>
<protein>
    <submittedName>
        <fullName evidence="1">Uncharacterized protein</fullName>
    </submittedName>
</protein>
<keyword evidence="2" id="KW-1185">Reference proteome</keyword>
<accession>A0A5B7IDZ3</accession>
<gene>
    <name evidence="1" type="ORF">E2C01_075035</name>
</gene>
<comment type="caution">
    <text evidence="1">The sequence shown here is derived from an EMBL/GenBank/DDBJ whole genome shotgun (WGS) entry which is preliminary data.</text>
</comment>
<dbReference type="AlphaFoldDB" id="A0A5B7IDZ3"/>
<dbReference type="Proteomes" id="UP000324222">
    <property type="component" value="Unassembled WGS sequence"/>
</dbReference>
<evidence type="ECO:0000313" key="2">
    <source>
        <dbReference type="Proteomes" id="UP000324222"/>
    </source>
</evidence>
<sequence length="80" mass="9423">MKELALVVFRSGGAFGGIEKVGKGRCGDFREVLVGWTYACRMDRLMKRRRRWWWKIGLNICIEKIEGGWNRSFQEVWGLK</sequence>
<dbReference type="EMBL" id="VSRR010054065">
    <property type="protein sequence ID" value="MPC80455.1"/>
    <property type="molecule type" value="Genomic_DNA"/>
</dbReference>